<protein>
    <submittedName>
        <fullName evidence="2">Helix-turn-helix domain-containing protein</fullName>
    </submittedName>
</protein>
<accession>A0A1C5JX98</accession>
<proteinExistence type="predicted"/>
<name>A0A1C5JX98_9ACTN</name>
<feature type="domain" description="HTH cro/C1-type" evidence="1">
    <location>
        <begin position="17"/>
        <end position="70"/>
    </location>
</feature>
<evidence type="ECO:0000313" key="2">
    <source>
        <dbReference type="EMBL" id="SCG74951.1"/>
    </source>
</evidence>
<dbReference type="Gene3D" id="1.10.260.40">
    <property type="entry name" value="lambda repressor-like DNA-binding domains"/>
    <property type="match status" value="1"/>
</dbReference>
<evidence type="ECO:0000313" key="3">
    <source>
        <dbReference type="Proteomes" id="UP000198215"/>
    </source>
</evidence>
<dbReference type="AlphaFoldDB" id="A0A1C5JX98"/>
<keyword evidence="3" id="KW-1185">Reference proteome</keyword>
<gene>
    <name evidence="2" type="ORF">GA0070614_5568</name>
</gene>
<dbReference type="Proteomes" id="UP000198215">
    <property type="component" value="Chromosome I"/>
</dbReference>
<dbReference type="GO" id="GO:0003677">
    <property type="term" value="F:DNA binding"/>
    <property type="evidence" value="ECO:0007669"/>
    <property type="project" value="InterPro"/>
</dbReference>
<dbReference type="OrthoDB" id="3213425at2"/>
<dbReference type="EMBL" id="LT607753">
    <property type="protein sequence ID" value="SCG74951.1"/>
    <property type="molecule type" value="Genomic_DNA"/>
</dbReference>
<dbReference type="InterPro" id="IPR010982">
    <property type="entry name" value="Lambda_DNA-bd_dom_sf"/>
</dbReference>
<dbReference type="Pfam" id="PF13560">
    <property type="entry name" value="HTH_31"/>
    <property type="match status" value="1"/>
</dbReference>
<evidence type="ECO:0000259" key="1">
    <source>
        <dbReference type="PROSITE" id="PS50943"/>
    </source>
</evidence>
<dbReference type="CDD" id="cd00093">
    <property type="entry name" value="HTH_XRE"/>
    <property type="match status" value="1"/>
</dbReference>
<organism evidence="2 3">
    <name type="scientific">Micromonospora coxensis</name>
    <dbReference type="NCBI Taxonomy" id="356852"/>
    <lineage>
        <taxon>Bacteria</taxon>
        <taxon>Bacillati</taxon>
        <taxon>Actinomycetota</taxon>
        <taxon>Actinomycetes</taxon>
        <taxon>Micromonosporales</taxon>
        <taxon>Micromonosporaceae</taxon>
        <taxon>Micromonospora</taxon>
    </lineage>
</organism>
<dbReference type="InterPro" id="IPR001387">
    <property type="entry name" value="Cro/C1-type_HTH"/>
</dbReference>
<dbReference type="PROSITE" id="PS50943">
    <property type="entry name" value="HTH_CROC1"/>
    <property type="match status" value="1"/>
</dbReference>
<sequence>MPPRANTIVDPRFAAELRRLRESRGMSLRQLAAAVNHGKNLLHQLEAGRTRPTVDVAALLDGALDAHGALAGLVIEAPDVGERLTYVAAHGG</sequence>
<dbReference type="RefSeq" id="WP_088978680.1">
    <property type="nucleotide sequence ID" value="NZ_LT607753.1"/>
</dbReference>
<reference evidence="3" key="1">
    <citation type="submission" date="2016-06" db="EMBL/GenBank/DDBJ databases">
        <authorList>
            <person name="Varghese N."/>
            <person name="Submissions Spin"/>
        </authorList>
    </citation>
    <scope>NUCLEOTIDE SEQUENCE [LARGE SCALE GENOMIC DNA]</scope>
    <source>
        <strain evidence="3">DSM 45161</strain>
    </source>
</reference>
<dbReference type="SUPFAM" id="SSF47413">
    <property type="entry name" value="lambda repressor-like DNA-binding domains"/>
    <property type="match status" value="1"/>
</dbReference>
<dbReference type="SMART" id="SM00530">
    <property type="entry name" value="HTH_XRE"/>
    <property type="match status" value="1"/>
</dbReference>